<sequence length="144" mass="16750">MFIHYGQIGHNQQQHIIGTNLLTKFHEDQTINVASREKNSPPHWTINVASRELTRQMLMPHNAQQTTDKRPSQKLTMSTLCSDSFYIHLSFGNHLVDGRTDRQTDRHHFQDIAPDGRKDGRTKRRMDNVQNNIGWWGTTNGLEF</sequence>
<reference evidence="2" key="2">
    <citation type="submission" date="2020-11" db="EMBL/GenBank/DDBJ databases">
        <authorList>
            <person name="McCartney M.A."/>
            <person name="Auch B."/>
            <person name="Kono T."/>
            <person name="Mallez S."/>
            <person name="Becker A."/>
            <person name="Gohl D.M."/>
            <person name="Silverstein K.A.T."/>
            <person name="Koren S."/>
            <person name="Bechman K.B."/>
            <person name="Herman A."/>
            <person name="Abrahante J.E."/>
            <person name="Garbe J."/>
        </authorList>
    </citation>
    <scope>NUCLEOTIDE SEQUENCE</scope>
    <source>
        <strain evidence="2">Duluth1</strain>
        <tissue evidence="2">Whole animal</tissue>
    </source>
</reference>
<comment type="caution">
    <text evidence="2">The sequence shown here is derived from an EMBL/GenBank/DDBJ whole genome shotgun (WGS) entry which is preliminary data.</text>
</comment>
<proteinExistence type="predicted"/>
<evidence type="ECO:0000313" key="3">
    <source>
        <dbReference type="Proteomes" id="UP000828390"/>
    </source>
</evidence>
<keyword evidence="3" id="KW-1185">Reference proteome</keyword>
<feature type="compositionally biased region" description="Basic and acidic residues" evidence="1">
    <location>
        <begin position="101"/>
        <end position="119"/>
    </location>
</feature>
<dbReference type="Proteomes" id="UP000828390">
    <property type="component" value="Unassembled WGS sequence"/>
</dbReference>
<protein>
    <submittedName>
        <fullName evidence="2">Uncharacterized protein</fullName>
    </submittedName>
</protein>
<evidence type="ECO:0000256" key="1">
    <source>
        <dbReference type="SAM" id="MobiDB-lite"/>
    </source>
</evidence>
<evidence type="ECO:0000313" key="2">
    <source>
        <dbReference type="EMBL" id="KAH3877507.1"/>
    </source>
</evidence>
<organism evidence="2 3">
    <name type="scientific">Dreissena polymorpha</name>
    <name type="common">Zebra mussel</name>
    <name type="synonym">Mytilus polymorpha</name>
    <dbReference type="NCBI Taxonomy" id="45954"/>
    <lineage>
        <taxon>Eukaryota</taxon>
        <taxon>Metazoa</taxon>
        <taxon>Spiralia</taxon>
        <taxon>Lophotrochozoa</taxon>
        <taxon>Mollusca</taxon>
        <taxon>Bivalvia</taxon>
        <taxon>Autobranchia</taxon>
        <taxon>Heteroconchia</taxon>
        <taxon>Euheterodonta</taxon>
        <taxon>Imparidentia</taxon>
        <taxon>Neoheterodontei</taxon>
        <taxon>Myida</taxon>
        <taxon>Dreissenoidea</taxon>
        <taxon>Dreissenidae</taxon>
        <taxon>Dreissena</taxon>
    </lineage>
</organism>
<reference evidence="2" key="1">
    <citation type="journal article" date="2019" name="bioRxiv">
        <title>The Genome of the Zebra Mussel, Dreissena polymorpha: A Resource for Invasive Species Research.</title>
        <authorList>
            <person name="McCartney M.A."/>
            <person name="Auch B."/>
            <person name="Kono T."/>
            <person name="Mallez S."/>
            <person name="Zhang Y."/>
            <person name="Obille A."/>
            <person name="Becker A."/>
            <person name="Abrahante J.E."/>
            <person name="Garbe J."/>
            <person name="Badalamenti J.P."/>
            <person name="Herman A."/>
            <person name="Mangelson H."/>
            <person name="Liachko I."/>
            <person name="Sullivan S."/>
            <person name="Sone E.D."/>
            <person name="Koren S."/>
            <person name="Silverstein K.A.T."/>
            <person name="Beckman K.B."/>
            <person name="Gohl D.M."/>
        </authorList>
    </citation>
    <scope>NUCLEOTIDE SEQUENCE</scope>
    <source>
        <strain evidence="2">Duluth1</strain>
        <tissue evidence="2">Whole animal</tissue>
    </source>
</reference>
<dbReference type="AlphaFoldDB" id="A0A9D4MH63"/>
<gene>
    <name evidence="2" type="ORF">DPMN_001380</name>
</gene>
<dbReference type="EMBL" id="JAIWYP010000001">
    <property type="protein sequence ID" value="KAH3877507.1"/>
    <property type="molecule type" value="Genomic_DNA"/>
</dbReference>
<name>A0A9D4MH63_DREPO</name>
<accession>A0A9D4MH63</accession>
<feature type="region of interest" description="Disordered" evidence="1">
    <location>
        <begin position="101"/>
        <end position="126"/>
    </location>
</feature>